<dbReference type="EnsemblPlants" id="KEH16312">
    <property type="protein sequence ID" value="KEH16312"/>
    <property type="gene ID" value="MTR_0236s0020"/>
</dbReference>
<organism evidence="1 3">
    <name type="scientific">Medicago truncatula</name>
    <name type="common">Barrel medic</name>
    <name type="synonym">Medicago tribuloides</name>
    <dbReference type="NCBI Taxonomy" id="3880"/>
    <lineage>
        <taxon>Eukaryota</taxon>
        <taxon>Viridiplantae</taxon>
        <taxon>Streptophyta</taxon>
        <taxon>Embryophyta</taxon>
        <taxon>Tracheophyta</taxon>
        <taxon>Spermatophyta</taxon>
        <taxon>Magnoliopsida</taxon>
        <taxon>eudicotyledons</taxon>
        <taxon>Gunneridae</taxon>
        <taxon>Pentapetalae</taxon>
        <taxon>rosids</taxon>
        <taxon>fabids</taxon>
        <taxon>Fabales</taxon>
        <taxon>Fabaceae</taxon>
        <taxon>Papilionoideae</taxon>
        <taxon>50 kb inversion clade</taxon>
        <taxon>NPAAA clade</taxon>
        <taxon>Hologalegina</taxon>
        <taxon>IRL clade</taxon>
        <taxon>Trifolieae</taxon>
        <taxon>Medicago</taxon>
    </lineage>
</organism>
<dbReference type="HOGENOM" id="CLU_2907540_0_0_1"/>
<evidence type="ECO:0000313" key="2">
    <source>
        <dbReference type="EnsemblPlants" id="KEH16312"/>
    </source>
</evidence>
<reference evidence="1 3" key="2">
    <citation type="journal article" date="2014" name="BMC Genomics">
        <title>An improved genome release (version Mt4.0) for the model legume Medicago truncatula.</title>
        <authorList>
            <person name="Tang H."/>
            <person name="Krishnakumar V."/>
            <person name="Bidwell S."/>
            <person name="Rosen B."/>
            <person name="Chan A."/>
            <person name="Zhou S."/>
            <person name="Gentzbittel L."/>
            <person name="Childs K.L."/>
            <person name="Yandell M."/>
            <person name="Gundlach H."/>
            <person name="Mayer K.F."/>
            <person name="Schwartz D.C."/>
            <person name="Town C.D."/>
        </authorList>
    </citation>
    <scope>GENOME REANNOTATION</scope>
    <source>
        <strain evidence="1">A17</strain>
        <strain evidence="2 3">cv. Jemalong A17</strain>
    </source>
</reference>
<dbReference type="Proteomes" id="UP000002051">
    <property type="component" value="Unassembled WGS sequence"/>
</dbReference>
<dbReference type="EMBL" id="KL402961">
    <property type="protein sequence ID" value="KEH16312.1"/>
    <property type="molecule type" value="Genomic_DNA"/>
</dbReference>
<proteinExistence type="predicted"/>
<protein>
    <submittedName>
        <fullName evidence="1 2">Uncharacterized protein</fullName>
    </submittedName>
</protein>
<accession>A0A072TG22</accession>
<evidence type="ECO:0000313" key="3">
    <source>
        <dbReference type="Proteomes" id="UP000002051"/>
    </source>
</evidence>
<gene>
    <name evidence="1" type="ORF">MTR_0236s0020</name>
</gene>
<keyword evidence="3" id="KW-1185">Reference proteome</keyword>
<reference evidence="2" key="3">
    <citation type="submission" date="2015-06" db="UniProtKB">
        <authorList>
            <consortium name="EnsemblPlants"/>
        </authorList>
    </citation>
    <scope>IDENTIFICATION</scope>
    <source>
        <strain evidence="2">cv. Jemalong A17</strain>
    </source>
</reference>
<evidence type="ECO:0000313" key="1">
    <source>
        <dbReference type="EMBL" id="KEH16312.1"/>
    </source>
</evidence>
<name>A0A072TG22_MEDTR</name>
<reference evidence="1 3" key="1">
    <citation type="journal article" date="2011" name="Nature">
        <title>The Medicago genome provides insight into the evolution of rhizobial symbioses.</title>
        <authorList>
            <person name="Young N.D."/>
            <person name="Debelle F."/>
            <person name="Oldroyd G.E."/>
            <person name="Geurts R."/>
            <person name="Cannon S.B."/>
            <person name="Udvardi M.K."/>
            <person name="Benedito V.A."/>
            <person name="Mayer K.F."/>
            <person name="Gouzy J."/>
            <person name="Schoof H."/>
            <person name="Van de Peer Y."/>
            <person name="Proost S."/>
            <person name="Cook D.R."/>
            <person name="Meyers B.C."/>
            <person name="Spannagl M."/>
            <person name="Cheung F."/>
            <person name="De Mita S."/>
            <person name="Krishnakumar V."/>
            <person name="Gundlach H."/>
            <person name="Zhou S."/>
            <person name="Mudge J."/>
            <person name="Bharti A.K."/>
            <person name="Murray J.D."/>
            <person name="Naoumkina M.A."/>
            <person name="Rosen B."/>
            <person name="Silverstein K.A."/>
            <person name="Tang H."/>
            <person name="Rombauts S."/>
            <person name="Zhao P.X."/>
            <person name="Zhou P."/>
            <person name="Barbe V."/>
            <person name="Bardou P."/>
            <person name="Bechner M."/>
            <person name="Bellec A."/>
            <person name="Berger A."/>
            <person name="Berges H."/>
            <person name="Bidwell S."/>
            <person name="Bisseling T."/>
            <person name="Choisne N."/>
            <person name="Couloux A."/>
            <person name="Denny R."/>
            <person name="Deshpande S."/>
            <person name="Dai X."/>
            <person name="Doyle J.J."/>
            <person name="Dudez A.M."/>
            <person name="Farmer A.D."/>
            <person name="Fouteau S."/>
            <person name="Franken C."/>
            <person name="Gibelin C."/>
            <person name="Gish J."/>
            <person name="Goldstein S."/>
            <person name="Gonzalez A.J."/>
            <person name="Green P.J."/>
            <person name="Hallab A."/>
            <person name="Hartog M."/>
            <person name="Hua A."/>
            <person name="Humphray S.J."/>
            <person name="Jeong D.H."/>
            <person name="Jing Y."/>
            <person name="Jocker A."/>
            <person name="Kenton S.M."/>
            <person name="Kim D.J."/>
            <person name="Klee K."/>
            <person name="Lai H."/>
            <person name="Lang C."/>
            <person name="Lin S."/>
            <person name="Macmil S.L."/>
            <person name="Magdelenat G."/>
            <person name="Matthews L."/>
            <person name="McCorrison J."/>
            <person name="Monaghan E.L."/>
            <person name="Mun J.H."/>
            <person name="Najar F.Z."/>
            <person name="Nicholson C."/>
            <person name="Noirot C."/>
            <person name="O'Bleness M."/>
            <person name="Paule C.R."/>
            <person name="Poulain J."/>
            <person name="Prion F."/>
            <person name="Qin B."/>
            <person name="Qu C."/>
            <person name="Retzel E.F."/>
            <person name="Riddle C."/>
            <person name="Sallet E."/>
            <person name="Samain S."/>
            <person name="Samson N."/>
            <person name="Sanders I."/>
            <person name="Saurat O."/>
            <person name="Scarpelli C."/>
            <person name="Schiex T."/>
            <person name="Segurens B."/>
            <person name="Severin A.J."/>
            <person name="Sherrier D.J."/>
            <person name="Shi R."/>
            <person name="Sims S."/>
            <person name="Singer S.R."/>
            <person name="Sinharoy S."/>
            <person name="Sterck L."/>
            <person name="Viollet A."/>
            <person name="Wang B.B."/>
            <person name="Wang K."/>
            <person name="Wang M."/>
            <person name="Wang X."/>
            <person name="Warfsmann J."/>
            <person name="Weissenbach J."/>
            <person name="White D.D."/>
            <person name="White J.D."/>
            <person name="Wiley G.B."/>
            <person name="Wincker P."/>
            <person name="Xing Y."/>
            <person name="Yang L."/>
            <person name="Yao Z."/>
            <person name="Ying F."/>
            <person name="Zhai J."/>
            <person name="Zhou L."/>
            <person name="Zuber A."/>
            <person name="Denarie J."/>
            <person name="Dixon R.A."/>
            <person name="May G.D."/>
            <person name="Schwartz D.C."/>
            <person name="Rogers J."/>
            <person name="Quetier F."/>
            <person name="Town C.D."/>
            <person name="Roe B.A."/>
        </authorList>
    </citation>
    <scope>NUCLEOTIDE SEQUENCE [LARGE SCALE GENOMIC DNA]</scope>
    <source>
        <strain evidence="1">A17</strain>
        <strain evidence="2 3">cv. Jemalong A17</strain>
    </source>
</reference>
<sequence>MTGGHWLTFYHYLAVSKWSPEFASPNAKFERIVVWAYGSITSLAYLRIDIQYKLEHENFGSS</sequence>
<dbReference type="AlphaFoldDB" id="A0A072TG22"/>